<name>A0A0J0XB20_9TREE</name>
<dbReference type="Proteomes" id="UP000053611">
    <property type="component" value="Unassembled WGS sequence"/>
</dbReference>
<keyword evidence="2" id="KW-1185">Reference proteome</keyword>
<accession>A0A0J0XB20</accession>
<dbReference type="OrthoDB" id="2595244at2759"/>
<feature type="non-terminal residue" evidence="1">
    <location>
        <position position="56"/>
    </location>
</feature>
<reference evidence="1 2" key="1">
    <citation type="submission" date="2015-03" db="EMBL/GenBank/DDBJ databases">
        <title>Genomics and transcriptomics of the oil-accumulating basidiomycete yeast T. oleaginosus allow insights into substrate utilization and the diverse evolutionary trajectories of mating systems in fungi.</title>
        <authorList>
            <consortium name="DOE Joint Genome Institute"/>
            <person name="Kourist R."/>
            <person name="Kracht O."/>
            <person name="Bracharz F."/>
            <person name="Lipzen A."/>
            <person name="Nolan M."/>
            <person name="Ohm R."/>
            <person name="Grigoriev I."/>
            <person name="Sun S."/>
            <person name="Heitman J."/>
            <person name="Bruck T."/>
            <person name="Nowrousian M."/>
        </authorList>
    </citation>
    <scope>NUCLEOTIDE SEQUENCE [LARGE SCALE GENOMIC DNA]</scope>
    <source>
        <strain evidence="1 2">IBC0246</strain>
    </source>
</reference>
<dbReference type="Gene3D" id="3.30.420.10">
    <property type="entry name" value="Ribonuclease H-like superfamily/Ribonuclease H"/>
    <property type="match status" value="1"/>
</dbReference>
<dbReference type="AlphaFoldDB" id="A0A0J0XB20"/>
<organism evidence="1 2">
    <name type="scientific">Cutaneotrichosporon oleaginosum</name>
    <dbReference type="NCBI Taxonomy" id="879819"/>
    <lineage>
        <taxon>Eukaryota</taxon>
        <taxon>Fungi</taxon>
        <taxon>Dikarya</taxon>
        <taxon>Basidiomycota</taxon>
        <taxon>Agaricomycotina</taxon>
        <taxon>Tremellomycetes</taxon>
        <taxon>Trichosporonales</taxon>
        <taxon>Trichosporonaceae</taxon>
        <taxon>Cutaneotrichosporon</taxon>
    </lineage>
</organism>
<gene>
    <name evidence="1" type="ORF">CC85DRAFT_225593</name>
</gene>
<proteinExistence type="predicted"/>
<dbReference type="STRING" id="879819.A0A0J0XB20"/>
<evidence type="ECO:0008006" key="3">
    <source>
        <dbReference type="Google" id="ProtNLM"/>
    </source>
</evidence>
<sequence>MLRPFVDSRQGNWVTCLPALEFAYNSSVQASTGKTPFELDLGYQPRSPQNALVGDV</sequence>
<dbReference type="EMBL" id="KQ087334">
    <property type="protein sequence ID" value="KLT38291.1"/>
    <property type="molecule type" value="Genomic_DNA"/>
</dbReference>
<protein>
    <recommendedName>
        <fullName evidence="3">Integrase catalytic domain-containing protein</fullName>
    </recommendedName>
</protein>
<evidence type="ECO:0000313" key="1">
    <source>
        <dbReference type="EMBL" id="KLT38291.1"/>
    </source>
</evidence>
<evidence type="ECO:0000313" key="2">
    <source>
        <dbReference type="Proteomes" id="UP000053611"/>
    </source>
</evidence>
<dbReference type="GO" id="GO:0003676">
    <property type="term" value="F:nucleic acid binding"/>
    <property type="evidence" value="ECO:0007669"/>
    <property type="project" value="InterPro"/>
</dbReference>
<dbReference type="InterPro" id="IPR036397">
    <property type="entry name" value="RNaseH_sf"/>
</dbReference>